<dbReference type="AlphaFoldDB" id="R0L6V4"/>
<dbReference type="Proteomes" id="UP000296049">
    <property type="component" value="Unassembled WGS sequence"/>
</dbReference>
<evidence type="ECO:0000313" key="2">
    <source>
        <dbReference type="Proteomes" id="UP000296049"/>
    </source>
</evidence>
<evidence type="ECO:0000313" key="1">
    <source>
        <dbReference type="EMBL" id="EOB01319.1"/>
    </source>
</evidence>
<dbReference type="Gene3D" id="3.30.9.10">
    <property type="entry name" value="D-Amino Acid Oxidase, subunit A, domain 2"/>
    <property type="match status" value="1"/>
</dbReference>
<organism evidence="1 2">
    <name type="scientific">Anas platyrhynchos</name>
    <name type="common">Mallard</name>
    <name type="synonym">Anas boschas</name>
    <dbReference type="NCBI Taxonomy" id="8839"/>
    <lineage>
        <taxon>Eukaryota</taxon>
        <taxon>Metazoa</taxon>
        <taxon>Chordata</taxon>
        <taxon>Craniata</taxon>
        <taxon>Vertebrata</taxon>
        <taxon>Euteleostomi</taxon>
        <taxon>Archelosauria</taxon>
        <taxon>Archosauria</taxon>
        <taxon>Dinosauria</taxon>
        <taxon>Saurischia</taxon>
        <taxon>Theropoda</taxon>
        <taxon>Coelurosauria</taxon>
        <taxon>Aves</taxon>
        <taxon>Neognathae</taxon>
        <taxon>Galloanserae</taxon>
        <taxon>Anseriformes</taxon>
        <taxon>Anatidae</taxon>
        <taxon>Anatinae</taxon>
        <taxon>Anas</taxon>
    </lineage>
</organism>
<feature type="non-terminal residue" evidence="1">
    <location>
        <position position="100"/>
    </location>
</feature>
<gene>
    <name evidence="1" type="ORF">Anapl_03986</name>
</gene>
<name>R0L6V4_ANAPL</name>
<reference evidence="2" key="1">
    <citation type="journal article" date="2013" name="Nat. Genet.">
        <title>The duck genome and transcriptome provide insight into an avian influenza virus reservoir species.</title>
        <authorList>
            <person name="Huang Y."/>
            <person name="Li Y."/>
            <person name="Burt D.W."/>
            <person name="Chen H."/>
            <person name="Zhang Y."/>
            <person name="Qian W."/>
            <person name="Kim H."/>
            <person name="Gan S."/>
            <person name="Zhao Y."/>
            <person name="Li J."/>
            <person name="Yi K."/>
            <person name="Feng H."/>
            <person name="Zhu P."/>
            <person name="Li B."/>
            <person name="Liu Q."/>
            <person name="Fairley S."/>
            <person name="Magor K.E."/>
            <person name="Du Z."/>
            <person name="Hu X."/>
            <person name="Goodman L."/>
            <person name="Tafer H."/>
            <person name="Vignal A."/>
            <person name="Lee T."/>
            <person name="Kim K.W."/>
            <person name="Sheng Z."/>
            <person name="An Y."/>
            <person name="Searle S."/>
            <person name="Herrero J."/>
            <person name="Groenen M.A."/>
            <person name="Crooijmans R.P."/>
            <person name="Faraut T."/>
            <person name="Cai Q."/>
            <person name="Webster R.G."/>
            <person name="Aldridge J.R."/>
            <person name="Warren W.C."/>
            <person name="Bartschat S."/>
            <person name="Kehr S."/>
            <person name="Marz M."/>
            <person name="Stadler P.F."/>
            <person name="Smith J."/>
            <person name="Kraus R.H."/>
            <person name="Zhao Y."/>
            <person name="Ren L."/>
            <person name="Fei J."/>
            <person name="Morisson M."/>
            <person name="Kaiser P."/>
            <person name="Griffin D.K."/>
            <person name="Rao M."/>
            <person name="Pitel F."/>
            <person name="Wang J."/>
            <person name="Li N."/>
        </authorList>
    </citation>
    <scope>NUCLEOTIDE SEQUENCE [LARGE SCALE GENOMIC DNA]</scope>
</reference>
<accession>R0L6V4</accession>
<dbReference type="EMBL" id="KB743106">
    <property type="protein sequence ID" value="EOB01319.1"/>
    <property type="molecule type" value="Genomic_DNA"/>
</dbReference>
<keyword evidence="2" id="KW-1185">Reference proteome</keyword>
<feature type="non-terminal residue" evidence="1">
    <location>
        <position position="1"/>
    </location>
</feature>
<sequence length="100" mass="11175">YMWHCPDGPGLECPFLIDTSGAYFRREGIAGNFLGGMSPPEGDEPDTGDLEVDHDFFQEQVWTTLCPLPGPIHTPFLIQVRSSWAGYYDYNTFDQNGVLG</sequence>
<protein>
    <submittedName>
        <fullName evidence="1">FAD-dependent oxidoreductase domain-containing protein 1</fullName>
    </submittedName>
</protein>
<proteinExistence type="predicted"/>